<dbReference type="AlphaFoldDB" id="A0A2T1ND48"/>
<dbReference type="Proteomes" id="UP000238426">
    <property type="component" value="Unassembled WGS sequence"/>
</dbReference>
<dbReference type="EMBL" id="PXOQ01000007">
    <property type="protein sequence ID" value="PSG90346.1"/>
    <property type="molecule type" value="Genomic_DNA"/>
</dbReference>
<name>A0A2T1ND48_9FLAO</name>
<evidence type="ECO:0000313" key="1">
    <source>
        <dbReference type="EMBL" id="PSG90346.1"/>
    </source>
</evidence>
<protein>
    <submittedName>
        <fullName evidence="1">3-oxoacyl-ACP synthase</fullName>
    </submittedName>
</protein>
<dbReference type="OrthoDB" id="667380at2"/>
<keyword evidence="2" id="KW-1185">Reference proteome</keyword>
<accession>A0A2T1ND48</accession>
<evidence type="ECO:0000313" key="2">
    <source>
        <dbReference type="Proteomes" id="UP000238426"/>
    </source>
</evidence>
<sequence length="152" mass="16714">MDNNTIKTELLALCQLSIKQRLDSIKDIINNLQQSLESETKSSAGDKHETGRAMVQLEREKAGQQLVDIQKSQHILDKINPESTSETIGLGSVVFTSGSNYFIGISSGELRVENTTFYAISSSTPIGQLLLGKRVGDEVAFRGLEFNIIEIL</sequence>
<proteinExistence type="predicted"/>
<organism evidence="1 2">
    <name type="scientific">Aurantibacter aestuarii</name>
    <dbReference type="NCBI Taxonomy" id="1266046"/>
    <lineage>
        <taxon>Bacteria</taxon>
        <taxon>Pseudomonadati</taxon>
        <taxon>Bacteroidota</taxon>
        <taxon>Flavobacteriia</taxon>
        <taxon>Flavobacteriales</taxon>
        <taxon>Flavobacteriaceae</taxon>
        <taxon>Aurantibacter</taxon>
    </lineage>
</organism>
<gene>
    <name evidence="1" type="ORF">C7H52_03435</name>
</gene>
<comment type="caution">
    <text evidence="1">The sequence shown here is derived from an EMBL/GenBank/DDBJ whole genome shotgun (WGS) entry which is preliminary data.</text>
</comment>
<reference evidence="1 2" key="1">
    <citation type="submission" date="2018-03" db="EMBL/GenBank/DDBJ databases">
        <title>Mesoflavibacter sp. HG37 and Mesoflavibacter sp. HG96 sp.nov., two marine bacteria isolated from seawater of Western Pacific Ocean.</title>
        <authorList>
            <person name="Cheng H."/>
            <person name="Wu Y.-H."/>
            <person name="Guo L.-L."/>
            <person name="Xu X.-W."/>
        </authorList>
    </citation>
    <scope>NUCLEOTIDE SEQUENCE [LARGE SCALE GENOMIC DNA]</scope>
    <source>
        <strain evidence="1 2">KCTC 32269</strain>
    </source>
</reference>